<evidence type="ECO:0000313" key="2">
    <source>
        <dbReference type="EMBL" id="THH04321.1"/>
    </source>
</evidence>
<evidence type="ECO:0008006" key="4">
    <source>
        <dbReference type="Google" id="ProtNLM"/>
    </source>
</evidence>
<feature type="transmembrane region" description="Helical" evidence="1">
    <location>
        <begin position="20"/>
        <end position="43"/>
    </location>
</feature>
<feature type="transmembrane region" description="Helical" evidence="1">
    <location>
        <begin position="95"/>
        <end position="116"/>
    </location>
</feature>
<sequence>MDFIPSPPPGTNYIAAIRTSLTFVLVLTPLGAILVPVILIILFFSTAESRRHPVFVFNILACCSGICEAALNAALEIKQILYPDQAVSKSLLTATIATAIVSPVFIDSILLFRFLAFFPRRITSYQTYVAILALPLLIKCGRFITVVLYLNSFTRTSGRLPSVLLAAESTWPRNPYIMTEWSLQMVDNFYASSFFLYKLYQFRREGNDGIVNRSRTLLSRIRSLFLIALGNFILPVIMNIASIILIATDSSYLNGSYVLLSNNYVAILGIVFATIWTNKQSWNRHTQANSDSSIAHSTFDPAPAGGMKVSAIRFNAAPYVDSRSEVDVETGARSRSVSVVGIGSQEKRAQKVGTEN</sequence>
<feature type="transmembrane region" description="Helical" evidence="1">
    <location>
        <begin position="55"/>
        <end position="75"/>
    </location>
</feature>
<accession>A0A4S4L0Q0</accession>
<feature type="transmembrane region" description="Helical" evidence="1">
    <location>
        <begin position="221"/>
        <end position="245"/>
    </location>
</feature>
<dbReference type="EMBL" id="SGPL01001178">
    <property type="protein sequence ID" value="THH04321.1"/>
    <property type="molecule type" value="Genomic_DNA"/>
</dbReference>
<feature type="transmembrane region" description="Helical" evidence="1">
    <location>
        <begin position="128"/>
        <end position="150"/>
    </location>
</feature>
<evidence type="ECO:0000256" key="1">
    <source>
        <dbReference type="SAM" id="Phobius"/>
    </source>
</evidence>
<protein>
    <recommendedName>
        <fullName evidence="4">G-protein coupled receptors family 1 profile domain-containing protein</fullName>
    </recommendedName>
</protein>
<name>A0A4S4L0Q0_9AGAM</name>
<keyword evidence="1" id="KW-0472">Membrane</keyword>
<feature type="transmembrane region" description="Helical" evidence="1">
    <location>
        <begin position="257"/>
        <end position="276"/>
    </location>
</feature>
<evidence type="ECO:0000313" key="3">
    <source>
        <dbReference type="Proteomes" id="UP000310158"/>
    </source>
</evidence>
<comment type="caution">
    <text evidence="2">The sequence shown here is derived from an EMBL/GenBank/DDBJ whole genome shotgun (WGS) entry which is preliminary data.</text>
</comment>
<keyword evidence="1" id="KW-0812">Transmembrane</keyword>
<gene>
    <name evidence="2" type="ORF">EW146_g10206</name>
</gene>
<proteinExistence type="predicted"/>
<organism evidence="2 3">
    <name type="scientific">Bondarzewia mesenterica</name>
    <dbReference type="NCBI Taxonomy" id="1095465"/>
    <lineage>
        <taxon>Eukaryota</taxon>
        <taxon>Fungi</taxon>
        <taxon>Dikarya</taxon>
        <taxon>Basidiomycota</taxon>
        <taxon>Agaricomycotina</taxon>
        <taxon>Agaricomycetes</taxon>
        <taxon>Russulales</taxon>
        <taxon>Bondarzewiaceae</taxon>
        <taxon>Bondarzewia</taxon>
    </lineage>
</organism>
<keyword evidence="1" id="KW-1133">Transmembrane helix</keyword>
<keyword evidence="3" id="KW-1185">Reference proteome</keyword>
<dbReference type="AlphaFoldDB" id="A0A4S4L0Q0"/>
<dbReference type="Proteomes" id="UP000310158">
    <property type="component" value="Unassembled WGS sequence"/>
</dbReference>
<reference evidence="2 3" key="1">
    <citation type="submission" date="2019-02" db="EMBL/GenBank/DDBJ databases">
        <title>Genome sequencing of the rare red list fungi Bondarzewia mesenterica.</title>
        <authorList>
            <person name="Buettner E."/>
            <person name="Kellner H."/>
        </authorList>
    </citation>
    <scope>NUCLEOTIDE SEQUENCE [LARGE SCALE GENOMIC DNA]</scope>
    <source>
        <strain evidence="2 3">DSM 108281</strain>
    </source>
</reference>
<dbReference type="OrthoDB" id="2548432at2759"/>